<name>A0AAV5GP39_9BASI</name>
<dbReference type="Proteomes" id="UP001342314">
    <property type="component" value="Unassembled WGS sequence"/>
</dbReference>
<dbReference type="Gene3D" id="3.80.10.10">
    <property type="entry name" value="Ribonuclease Inhibitor"/>
    <property type="match status" value="1"/>
</dbReference>
<comment type="caution">
    <text evidence="1">The sequence shown here is derived from an EMBL/GenBank/DDBJ whole genome shotgun (WGS) entry which is preliminary data.</text>
</comment>
<evidence type="ECO:0000313" key="2">
    <source>
        <dbReference type="Proteomes" id="UP001342314"/>
    </source>
</evidence>
<protein>
    <recommendedName>
        <fullName evidence="3">F-box domain-containing protein</fullName>
    </recommendedName>
</protein>
<sequence>MTDDPFARLPKELLVDIYELVRLKKRRHYLGLVSLAFLPIARDLFFRNVHCWRHKHVVRFNYLQTAESDALRSTRRVKVTFEKGREALPQLVFTHVPRLTAITLCGKLKRVTEAFTDFLDSSPSLHLPNLNELVVKVNAPVRPAAGTVNATRLLVLERYTRLTELRMDLRVFSREPWSADETLSLRSLETLEITSRDNGTTFVGPLIAAAASELVNLYITNPDELSPAASLDILRALKAPQNLLLLSFSFGEMLLFEFPPSSLSALTGLETIEFARGSWSSSLLHSLCRLSRLTELYVDAVSGMSTAELRALVLPDSDSVHIPHLSLVVLEEKEGSDWELGDFDFTDLVDIVKSVDGFGLKVSGNLAEDARAF</sequence>
<evidence type="ECO:0000313" key="1">
    <source>
        <dbReference type="EMBL" id="GJN94116.1"/>
    </source>
</evidence>
<dbReference type="InterPro" id="IPR032675">
    <property type="entry name" value="LRR_dom_sf"/>
</dbReference>
<dbReference type="SUPFAM" id="SSF52047">
    <property type="entry name" value="RNI-like"/>
    <property type="match status" value="1"/>
</dbReference>
<proteinExistence type="predicted"/>
<dbReference type="AlphaFoldDB" id="A0AAV5GP39"/>
<reference evidence="1 2" key="1">
    <citation type="submission" date="2021-12" db="EMBL/GenBank/DDBJ databases">
        <title>High titer production of polyol ester of fatty acids by Rhodotorula paludigena BS15 towards product separation-free biomass refinery.</title>
        <authorList>
            <person name="Mano J."/>
            <person name="Ono H."/>
            <person name="Tanaka T."/>
            <person name="Naito K."/>
            <person name="Sushida H."/>
            <person name="Ike M."/>
            <person name="Tokuyasu K."/>
            <person name="Kitaoka M."/>
        </authorList>
    </citation>
    <scope>NUCLEOTIDE SEQUENCE [LARGE SCALE GENOMIC DNA]</scope>
    <source>
        <strain evidence="1 2">BS15</strain>
    </source>
</reference>
<organism evidence="1 2">
    <name type="scientific">Rhodotorula paludigena</name>
    <dbReference type="NCBI Taxonomy" id="86838"/>
    <lineage>
        <taxon>Eukaryota</taxon>
        <taxon>Fungi</taxon>
        <taxon>Dikarya</taxon>
        <taxon>Basidiomycota</taxon>
        <taxon>Pucciniomycotina</taxon>
        <taxon>Microbotryomycetes</taxon>
        <taxon>Sporidiobolales</taxon>
        <taxon>Sporidiobolaceae</taxon>
        <taxon>Rhodotorula</taxon>
    </lineage>
</organism>
<keyword evidence="2" id="KW-1185">Reference proteome</keyword>
<accession>A0AAV5GP39</accession>
<dbReference type="EMBL" id="BQKY01000016">
    <property type="protein sequence ID" value="GJN94116.1"/>
    <property type="molecule type" value="Genomic_DNA"/>
</dbReference>
<evidence type="ECO:0008006" key="3">
    <source>
        <dbReference type="Google" id="ProtNLM"/>
    </source>
</evidence>
<gene>
    <name evidence="1" type="ORF">Rhopal_007190-T1</name>
</gene>